<protein>
    <submittedName>
        <fullName evidence="1">Pectate lyase-like protein</fullName>
    </submittedName>
</protein>
<dbReference type="Proteomes" id="UP000273643">
    <property type="component" value="Unassembled WGS sequence"/>
</dbReference>
<dbReference type="InterPro" id="IPR012334">
    <property type="entry name" value="Pectin_lyas_fold"/>
</dbReference>
<keyword evidence="1" id="KW-0456">Lyase</keyword>
<evidence type="ECO:0000313" key="2">
    <source>
        <dbReference type="Proteomes" id="UP000273643"/>
    </source>
</evidence>
<dbReference type="EMBL" id="RJUK01000002">
    <property type="protein sequence ID" value="ROQ18635.1"/>
    <property type="molecule type" value="Genomic_DNA"/>
</dbReference>
<keyword evidence="2" id="KW-1185">Reference proteome</keyword>
<evidence type="ECO:0000313" key="1">
    <source>
        <dbReference type="EMBL" id="ROQ18635.1"/>
    </source>
</evidence>
<dbReference type="Gene3D" id="2.160.20.10">
    <property type="entry name" value="Single-stranded right-handed beta-helix, Pectin lyase-like"/>
    <property type="match status" value="1"/>
</dbReference>
<reference evidence="1 2" key="1">
    <citation type="submission" date="2018-11" db="EMBL/GenBank/DDBJ databases">
        <title>Genomic Encyclopedia of Type Strains, Phase IV (KMG-IV): sequencing the most valuable type-strain genomes for metagenomic binning, comparative biology and taxonomic classification.</title>
        <authorList>
            <person name="Goeker M."/>
        </authorList>
    </citation>
    <scope>NUCLEOTIDE SEQUENCE [LARGE SCALE GENOMIC DNA]</scope>
    <source>
        <strain evidence="1 2">DSM 16974</strain>
    </source>
</reference>
<organism evidence="1 2">
    <name type="scientific">Marinimicrobium koreense</name>
    <dbReference type="NCBI Taxonomy" id="306545"/>
    <lineage>
        <taxon>Bacteria</taxon>
        <taxon>Pseudomonadati</taxon>
        <taxon>Pseudomonadota</taxon>
        <taxon>Gammaproteobacteria</taxon>
        <taxon>Cellvibrionales</taxon>
        <taxon>Cellvibrionaceae</taxon>
        <taxon>Marinimicrobium</taxon>
    </lineage>
</organism>
<accession>A0A3N1NQZ2</accession>
<sequence>MQLYRRERMRGHPTRGRAAIFVALFTWAGVAGAAPPLLSDQDAFIPDFSYAGYEYGEQAPALEKARHIDATDYGVVPDDKRDDSRALQKAFRAAHAVDGPVVLRLPAGRLILSDILYIERSDMVLRGAGQGATEIYFPRPLMYLPDPPALQELREYLVEQNKQQREKANNIDLPFSQYSWAGGFIWTRVPGERVKAYLDDYSQPFTTLATATAGRRGEHWIEVEDGHTLSVGDVINIHWHNRDGEQGPLLDAIYQTDQVTIGSHHWTQPDQPLVRQPTRIEAVDANRVRIKDTLLHDISASGGHTRIVEWPHLSRVGIEHLSLTFPTAPTIAHHVEPGYNAIFLTRLFNGWVKDVQIHNADSGILTEEVANLSLENITTTGENLAHYSVSMGDTHNVLVKNLKVHNRVRHPLSFNTFATRSVYTQSQVYTAPVLDQHSGANHQNLFDDLEVLVQLDPDHIDDAQYPLFKGGGASYWKPTHGAYNTFWNIRVQVDGGMDDSRPLRLHGVSDGPQARLIGIHGNRPLTIDYGPDALIDALNTPLRSTPSLYEYQKRERLGEP</sequence>
<dbReference type="AlphaFoldDB" id="A0A3N1NQZ2"/>
<dbReference type="InterPro" id="IPR011050">
    <property type="entry name" value="Pectin_lyase_fold/virulence"/>
</dbReference>
<name>A0A3N1NQZ2_9GAMM</name>
<dbReference type="SUPFAM" id="SSF51126">
    <property type="entry name" value="Pectin lyase-like"/>
    <property type="match status" value="1"/>
</dbReference>
<gene>
    <name evidence="1" type="ORF">EDC38_2863</name>
</gene>
<dbReference type="GO" id="GO:0016829">
    <property type="term" value="F:lyase activity"/>
    <property type="evidence" value="ECO:0007669"/>
    <property type="project" value="UniProtKB-KW"/>
</dbReference>
<comment type="caution">
    <text evidence="1">The sequence shown here is derived from an EMBL/GenBank/DDBJ whole genome shotgun (WGS) entry which is preliminary data.</text>
</comment>
<proteinExistence type="predicted"/>